<dbReference type="Proteomes" id="UP001172457">
    <property type="component" value="Unassembled WGS sequence"/>
</dbReference>
<name>A0AA38S5T1_9ASTR</name>
<evidence type="ECO:0000313" key="1">
    <source>
        <dbReference type="EMBL" id="KAJ9536745.1"/>
    </source>
</evidence>
<keyword evidence="2" id="KW-1185">Reference proteome</keyword>
<gene>
    <name evidence="1" type="ORF">OSB04_un000049</name>
</gene>
<proteinExistence type="predicted"/>
<reference evidence="1" key="1">
    <citation type="submission" date="2023-03" db="EMBL/GenBank/DDBJ databases">
        <title>Chromosome-scale reference genome and RAD-based genetic map of yellow starthistle (Centaurea solstitialis) reveal putative structural variation and QTLs associated with invader traits.</title>
        <authorList>
            <person name="Reatini B."/>
            <person name="Cang F.A."/>
            <person name="Jiang Q."/>
            <person name="Mckibben M.T.W."/>
            <person name="Barker M.S."/>
            <person name="Rieseberg L.H."/>
            <person name="Dlugosch K.M."/>
        </authorList>
    </citation>
    <scope>NUCLEOTIDE SEQUENCE</scope>
    <source>
        <strain evidence="1">CAN-66</strain>
        <tissue evidence="1">Leaf</tissue>
    </source>
</reference>
<comment type="caution">
    <text evidence="1">The sequence shown here is derived from an EMBL/GenBank/DDBJ whole genome shotgun (WGS) entry which is preliminary data.</text>
</comment>
<dbReference type="EMBL" id="JARYMX010000010">
    <property type="protein sequence ID" value="KAJ9536745.1"/>
    <property type="molecule type" value="Genomic_DNA"/>
</dbReference>
<evidence type="ECO:0000313" key="2">
    <source>
        <dbReference type="Proteomes" id="UP001172457"/>
    </source>
</evidence>
<organism evidence="1 2">
    <name type="scientific">Centaurea solstitialis</name>
    <name type="common">yellow star-thistle</name>
    <dbReference type="NCBI Taxonomy" id="347529"/>
    <lineage>
        <taxon>Eukaryota</taxon>
        <taxon>Viridiplantae</taxon>
        <taxon>Streptophyta</taxon>
        <taxon>Embryophyta</taxon>
        <taxon>Tracheophyta</taxon>
        <taxon>Spermatophyta</taxon>
        <taxon>Magnoliopsida</taxon>
        <taxon>eudicotyledons</taxon>
        <taxon>Gunneridae</taxon>
        <taxon>Pentapetalae</taxon>
        <taxon>asterids</taxon>
        <taxon>campanulids</taxon>
        <taxon>Asterales</taxon>
        <taxon>Asteraceae</taxon>
        <taxon>Carduoideae</taxon>
        <taxon>Cardueae</taxon>
        <taxon>Centaureinae</taxon>
        <taxon>Centaurea</taxon>
    </lineage>
</organism>
<sequence>MELSISSSLEFQFLPLELLISPNWQIRQNHIACPVCRANLIHISSDSAAAAGIVNHSELSGEENDVVPVPVFASVSVSIAEDPVVNVDEPAVQVQVLNRNETDKPNQSVRGILRLFNKFRT</sequence>
<accession>A0AA38S5T1</accession>
<protein>
    <submittedName>
        <fullName evidence="1">Uncharacterized protein</fullName>
    </submittedName>
</protein>
<dbReference type="AlphaFoldDB" id="A0AA38S5T1"/>